<dbReference type="EMBL" id="RCSX01000019">
    <property type="protein sequence ID" value="KAF7923021.1"/>
    <property type="molecule type" value="Genomic_DNA"/>
</dbReference>
<dbReference type="RefSeq" id="XP_038808078.1">
    <property type="nucleotide sequence ID" value="XM_038955349.1"/>
</dbReference>
<keyword evidence="3" id="KW-1185">Reference proteome</keyword>
<evidence type="ECO:0000256" key="1">
    <source>
        <dbReference type="SAM" id="MobiDB-lite"/>
    </source>
</evidence>
<feature type="region of interest" description="Disordered" evidence="1">
    <location>
        <begin position="1"/>
        <end position="35"/>
    </location>
</feature>
<organism evidence="2 3">
    <name type="scientific">Botrytis deweyae</name>
    <dbReference type="NCBI Taxonomy" id="2478750"/>
    <lineage>
        <taxon>Eukaryota</taxon>
        <taxon>Fungi</taxon>
        <taxon>Dikarya</taxon>
        <taxon>Ascomycota</taxon>
        <taxon>Pezizomycotina</taxon>
        <taxon>Leotiomycetes</taxon>
        <taxon>Helotiales</taxon>
        <taxon>Sclerotiniaceae</taxon>
        <taxon>Botrytis</taxon>
    </lineage>
</organism>
<feature type="region of interest" description="Disordered" evidence="1">
    <location>
        <begin position="163"/>
        <end position="192"/>
    </location>
</feature>
<feature type="region of interest" description="Disordered" evidence="1">
    <location>
        <begin position="49"/>
        <end position="124"/>
    </location>
</feature>
<feature type="region of interest" description="Disordered" evidence="1">
    <location>
        <begin position="234"/>
        <end position="266"/>
    </location>
</feature>
<feature type="compositionally biased region" description="Low complexity" evidence="1">
    <location>
        <begin position="74"/>
        <end position="85"/>
    </location>
</feature>
<feature type="compositionally biased region" description="Basic residues" evidence="1">
    <location>
        <begin position="1"/>
        <end position="11"/>
    </location>
</feature>
<evidence type="ECO:0000313" key="3">
    <source>
        <dbReference type="Proteomes" id="UP000783213"/>
    </source>
</evidence>
<name>A0ABQ7IFU2_9HELO</name>
<feature type="compositionally biased region" description="Basic and acidic residues" evidence="1">
    <location>
        <begin position="183"/>
        <end position="192"/>
    </location>
</feature>
<reference evidence="2 3" key="1">
    <citation type="journal article" date="2020" name="Genome Biol. Evol.">
        <title>Comparative genomics of Sclerotiniaceae.</title>
        <authorList>
            <person name="Valero Jimenez C.A."/>
            <person name="Steentjes M."/>
            <person name="Scholten O.E."/>
            <person name="Van Kan J.A.L."/>
        </authorList>
    </citation>
    <scope>NUCLEOTIDE SEQUENCE [LARGE SCALE GENOMIC DNA]</scope>
    <source>
        <strain evidence="2 3">B1</strain>
    </source>
</reference>
<proteinExistence type="predicted"/>
<accession>A0ABQ7IFU2</accession>
<feature type="compositionally biased region" description="Basic and acidic residues" evidence="1">
    <location>
        <begin position="252"/>
        <end position="266"/>
    </location>
</feature>
<dbReference type="GeneID" id="62234499"/>
<dbReference type="Proteomes" id="UP000783213">
    <property type="component" value="Unassembled WGS sequence"/>
</dbReference>
<protein>
    <submittedName>
        <fullName evidence="2">Uncharacterized protein</fullName>
    </submittedName>
</protein>
<evidence type="ECO:0000313" key="2">
    <source>
        <dbReference type="EMBL" id="KAF7923021.1"/>
    </source>
</evidence>
<comment type="caution">
    <text evidence="2">The sequence shown here is derived from an EMBL/GenBank/DDBJ whole genome shotgun (WGS) entry which is preliminary data.</text>
</comment>
<sequence length="266" mass="30328">MSRTTKTRSTRRYCSPSPSPLRDSDRHYFSSPSPMISLSPVRYKYTYVDTTSHRPGYEAGKVGKGGKGEDYYISSSSPSPSSSSSPSPPLLRRTRSVSILRTGPRPINVQGYDRGYRDGDEDIKAPKRELKTSISYISPRSLSSKIQYSYREDVPYVIYRTSNSGSGEDWYDDARGRVRSGSRSRDERMKGRNIDLNTQHNSKREANVRVSVERERETKYQDWVGDLRISGVEIGTEVREDPDLDPDPNPNQEKKKERTLKRGLDI</sequence>
<gene>
    <name evidence="2" type="ORF">EAE98_007726</name>
</gene>
<feature type="compositionally biased region" description="Basic and acidic residues" evidence="1">
    <location>
        <begin position="114"/>
        <end position="124"/>
    </location>
</feature>